<dbReference type="AlphaFoldDB" id="A0AA39WQQ3"/>
<dbReference type="InterPro" id="IPR052210">
    <property type="entry name" value="LysM1-like"/>
</dbReference>
<evidence type="ECO:0000256" key="1">
    <source>
        <dbReference type="ARBA" id="ARBA00022669"/>
    </source>
</evidence>
<evidence type="ECO:0008006" key="11">
    <source>
        <dbReference type="Google" id="ProtNLM"/>
    </source>
</evidence>
<dbReference type="PANTHER" id="PTHR34997">
    <property type="entry name" value="AM15"/>
    <property type="match status" value="1"/>
</dbReference>
<feature type="disulfide bond" evidence="4">
    <location>
        <begin position="133"/>
        <end position="147"/>
    </location>
</feature>
<evidence type="ECO:0000256" key="4">
    <source>
        <dbReference type="PROSITE-ProRule" id="PRU00261"/>
    </source>
</evidence>
<organism evidence="9 10">
    <name type="scientific">Immersiella caudata</name>
    <dbReference type="NCBI Taxonomy" id="314043"/>
    <lineage>
        <taxon>Eukaryota</taxon>
        <taxon>Fungi</taxon>
        <taxon>Dikarya</taxon>
        <taxon>Ascomycota</taxon>
        <taxon>Pezizomycotina</taxon>
        <taxon>Sordariomycetes</taxon>
        <taxon>Sordariomycetidae</taxon>
        <taxon>Sordariales</taxon>
        <taxon>Lasiosphaeriaceae</taxon>
        <taxon>Immersiella</taxon>
    </lineage>
</organism>
<dbReference type="Gene3D" id="3.10.350.10">
    <property type="entry name" value="LysM domain"/>
    <property type="match status" value="2"/>
</dbReference>
<proteinExistence type="inferred from homology"/>
<dbReference type="PROSITE" id="PS50941">
    <property type="entry name" value="CHIT_BIND_I_2"/>
    <property type="match status" value="1"/>
</dbReference>
<sequence>MISTRLIKGFAALSLGVGVQSQGASSNLCAETITARTGDTCASLSEFAGISVSQFLQSNPQVKSCGTLVGGAVYCKKGATNITATPVVPANLPPFRSPAVSASPSPSPSSVRPTRDGTCGGNVTCTGSRYGPCCSLHGFCGISIDYCGEGCQVGLGQCGDVVPSETVPILSIITVVATSTVRITDTVTATLLPSTASTTSKTSTPPTTLTTSTKATSPTSKPTRTLPRTPNNCKTYDEILSSDTCETIATRNDIDLRDFYRLNPAINTVPSFPGPPFADPLGLLCRVDCEDLWEGYYVCTSVAAERGFGPGFGPGFGTGW</sequence>
<dbReference type="PANTHER" id="PTHR34997:SF1">
    <property type="entry name" value="PEPTIDOGLYCAN-BINDING LYSIN DOMAIN"/>
    <property type="match status" value="1"/>
</dbReference>
<dbReference type="GO" id="GO:0008061">
    <property type="term" value="F:chitin binding"/>
    <property type="evidence" value="ECO:0007669"/>
    <property type="project" value="UniProtKB-UniRule"/>
</dbReference>
<dbReference type="PROSITE" id="PS51782">
    <property type="entry name" value="LYSM"/>
    <property type="match status" value="1"/>
</dbReference>
<dbReference type="CDD" id="cd00118">
    <property type="entry name" value="LysM"/>
    <property type="match status" value="1"/>
</dbReference>
<evidence type="ECO:0000313" key="10">
    <source>
        <dbReference type="Proteomes" id="UP001175000"/>
    </source>
</evidence>
<dbReference type="SMART" id="SM00270">
    <property type="entry name" value="ChtBD1"/>
    <property type="match status" value="1"/>
</dbReference>
<dbReference type="InterPro" id="IPR018392">
    <property type="entry name" value="LysM"/>
</dbReference>
<evidence type="ECO:0000313" key="9">
    <source>
        <dbReference type="EMBL" id="KAK0619605.1"/>
    </source>
</evidence>
<reference evidence="9" key="1">
    <citation type="submission" date="2023-06" db="EMBL/GenBank/DDBJ databases">
        <title>Genome-scale phylogeny and comparative genomics of the fungal order Sordariales.</title>
        <authorList>
            <consortium name="Lawrence Berkeley National Laboratory"/>
            <person name="Hensen N."/>
            <person name="Bonometti L."/>
            <person name="Westerberg I."/>
            <person name="Brannstrom I.O."/>
            <person name="Guillou S."/>
            <person name="Cros-Aarteil S."/>
            <person name="Calhoun S."/>
            <person name="Haridas S."/>
            <person name="Kuo A."/>
            <person name="Mondo S."/>
            <person name="Pangilinan J."/>
            <person name="Riley R."/>
            <person name="Labutti K."/>
            <person name="Andreopoulos B."/>
            <person name="Lipzen A."/>
            <person name="Chen C."/>
            <person name="Yanf M."/>
            <person name="Daum C."/>
            <person name="Ng V."/>
            <person name="Clum A."/>
            <person name="Steindorff A."/>
            <person name="Ohm R."/>
            <person name="Martin F."/>
            <person name="Silar P."/>
            <person name="Natvig D."/>
            <person name="Lalanne C."/>
            <person name="Gautier V."/>
            <person name="Ament-Velasquez S.L."/>
            <person name="Kruys A."/>
            <person name="Hutchinson M.I."/>
            <person name="Powell A.J."/>
            <person name="Barry K."/>
            <person name="Miller A.N."/>
            <person name="Grigoriev I.V."/>
            <person name="Debuchy R."/>
            <person name="Gladieux P."/>
            <person name="Thoren M.H."/>
            <person name="Johannesson H."/>
        </authorList>
    </citation>
    <scope>NUCLEOTIDE SEQUENCE</scope>
    <source>
        <strain evidence="9">CBS 606.72</strain>
    </source>
</reference>
<dbReference type="SUPFAM" id="SSF57016">
    <property type="entry name" value="Plant lectins/antimicrobial peptides"/>
    <property type="match status" value="1"/>
</dbReference>
<feature type="disulfide bond" evidence="4">
    <location>
        <begin position="119"/>
        <end position="134"/>
    </location>
</feature>
<dbReference type="Gene3D" id="3.30.60.10">
    <property type="entry name" value="Endochitinase-like"/>
    <property type="match status" value="1"/>
</dbReference>
<feature type="domain" description="LysM" evidence="8">
    <location>
        <begin position="31"/>
        <end position="76"/>
    </location>
</feature>
<keyword evidence="10" id="KW-1185">Reference proteome</keyword>
<dbReference type="CDD" id="cd11618">
    <property type="entry name" value="ChtBD1_1"/>
    <property type="match status" value="1"/>
</dbReference>
<feature type="region of interest" description="Disordered" evidence="5">
    <location>
        <begin position="195"/>
        <end position="230"/>
    </location>
</feature>
<protein>
    <recommendedName>
        <fullName evidence="11">Carbohydrate-binding module family 18 protein</fullName>
    </recommendedName>
</protein>
<name>A0AA39WQQ3_9PEZI</name>
<accession>A0AA39WQQ3</accession>
<feature type="domain" description="Chitin-binding type-1" evidence="7">
    <location>
        <begin position="116"/>
        <end position="160"/>
    </location>
</feature>
<gene>
    <name evidence="9" type="ORF">B0T14DRAFT_432971</name>
</gene>
<keyword evidence="6" id="KW-0732">Signal</keyword>
<keyword evidence="1 4" id="KW-0147">Chitin-binding</keyword>
<dbReference type="InterPro" id="IPR036861">
    <property type="entry name" value="Endochitinase-like_sf"/>
</dbReference>
<dbReference type="EMBL" id="JAULSU010000004">
    <property type="protein sequence ID" value="KAK0619605.1"/>
    <property type="molecule type" value="Genomic_DNA"/>
</dbReference>
<evidence type="ECO:0000259" key="7">
    <source>
        <dbReference type="PROSITE" id="PS50941"/>
    </source>
</evidence>
<feature type="compositionally biased region" description="Low complexity" evidence="5">
    <location>
        <begin position="195"/>
        <end position="223"/>
    </location>
</feature>
<evidence type="ECO:0000256" key="3">
    <source>
        <dbReference type="ARBA" id="ARBA00044955"/>
    </source>
</evidence>
<dbReference type="InterPro" id="IPR001002">
    <property type="entry name" value="Chitin-bd_1"/>
</dbReference>
<dbReference type="Proteomes" id="UP001175000">
    <property type="component" value="Unassembled WGS sequence"/>
</dbReference>
<feature type="signal peptide" evidence="6">
    <location>
        <begin position="1"/>
        <end position="21"/>
    </location>
</feature>
<evidence type="ECO:0000256" key="5">
    <source>
        <dbReference type="SAM" id="MobiDB-lite"/>
    </source>
</evidence>
<comment type="similarity">
    <text evidence="3">Belongs to the secreted LysM effector family.</text>
</comment>
<evidence type="ECO:0000256" key="6">
    <source>
        <dbReference type="SAM" id="SignalP"/>
    </source>
</evidence>
<comment type="caution">
    <text evidence="9">The sequence shown here is derived from an EMBL/GenBank/DDBJ whole genome shotgun (WGS) entry which is preliminary data.</text>
</comment>
<keyword evidence="2" id="KW-0843">Virulence</keyword>
<evidence type="ECO:0000256" key="2">
    <source>
        <dbReference type="ARBA" id="ARBA00023026"/>
    </source>
</evidence>
<comment type="caution">
    <text evidence="4">Lacks conserved residue(s) required for the propagation of feature annotation.</text>
</comment>
<evidence type="ECO:0000259" key="8">
    <source>
        <dbReference type="PROSITE" id="PS51782"/>
    </source>
</evidence>
<dbReference type="Pfam" id="PF01476">
    <property type="entry name" value="LysM"/>
    <property type="match status" value="2"/>
</dbReference>
<keyword evidence="4" id="KW-1015">Disulfide bond</keyword>
<feature type="chain" id="PRO_5041206720" description="Carbohydrate-binding module family 18 protein" evidence="6">
    <location>
        <begin position="22"/>
        <end position="320"/>
    </location>
</feature>
<dbReference type="InterPro" id="IPR036779">
    <property type="entry name" value="LysM_dom_sf"/>
</dbReference>